<dbReference type="OrthoDB" id="2802474at2759"/>
<evidence type="ECO:0000313" key="1">
    <source>
        <dbReference type="EMBL" id="PSR80188.1"/>
    </source>
</evidence>
<sequence length="95" mass="10631">MIPADVKIRKEAKANENLKQQQLDGHLKEMPKKERVIAYTHQLFRSVAIEWLIATSQGDKVTGDINLTCDAWQASNTDGYFATTTHWIETAEGGG</sequence>
<keyword evidence="2" id="KW-1185">Reference proteome</keyword>
<organism evidence="1 2">
    <name type="scientific">Hermanssonia centrifuga</name>
    <dbReference type="NCBI Taxonomy" id="98765"/>
    <lineage>
        <taxon>Eukaryota</taxon>
        <taxon>Fungi</taxon>
        <taxon>Dikarya</taxon>
        <taxon>Basidiomycota</taxon>
        <taxon>Agaricomycotina</taxon>
        <taxon>Agaricomycetes</taxon>
        <taxon>Polyporales</taxon>
        <taxon>Meruliaceae</taxon>
        <taxon>Hermanssonia</taxon>
    </lineage>
</organism>
<comment type="caution">
    <text evidence="1">The sequence shown here is derived from an EMBL/GenBank/DDBJ whole genome shotgun (WGS) entry which is preliminary data.</text>
</comment>
<protein>
    <submittedName>
        <fullName evidence="1">Uncharacterized protein</fullName>
    </submittedName>
</protein>
<gene>
    <name evidence="1" type="ORF">PHLCEN_2v6794</name>
</gene>
<dbReference type="EMBL" id="MLYV02000663">
    <property type="protein sequence ID" value="PSR80188.1"/>
    <property type="molecule type" value="Genomic_DNA"/>
</dbReference>
<accession>A0A2R6NYD7</accession>
<proteinExistence type="predicted"/>
<dbReference type="AlphaFoldDB" id="A0A2R6NYD7"/>
<dbReference type="Proteomes" id="UP000186601">
    <property type="component" value="Unassembled WGS sequence"/>
</dbReference>
<reference evidence="1 2" key="1">
    <citation type="submission" date="2018-02" db="EMBL/GenBank/DDBJ databases">
        <title>Genome sequence of the basidiomycete white-rot fungus Phlebia centrifuga.</title>
        <authorList>
            <person name="Granchi Z."/>
            <person name="Peng M."/>
            <person name="de Vries R.P."/>
            <person name="Hilden K."/>
            <person name="Makela M.R."/>
            <person name="Grigoriev I."/>
            <person name="Riley R."/>
        </authorList>
    </citation>
    <scope>NUCLEOTIDE SEQUENCE [LARGE SCALE GENOMIC DNA]</scope>
    <source>
        <strain evidence="1 2">FBCC195</strain>
    </source>
</reference>
<name>A0A2R6NYD7_9APHY</name>
<evidence type="ECO:0000313" key="2">
    <source>
        <dbReference type="Proteomes" id="UP000186601"/>
    </source>
</evidence>